<reference evidence="1" key="1">
    <citation type="submission" date="2022-12" db="EMBL/GenBank/DDBJ databases">
        <title>Draft genome assemblies for two species of Escallonia (Escalloniales).</title>
        <authorList>
            <person name="Chanderbali A."/>
            <person name="Dervinis C."/>
            <person name="Anghel I."/>
            <person name="Soltis D."/>
            <person name="Soltis P."/>
            <person name="Zapata F."/>
        </authorList>
    </citation>
    <scope>NUCLEOTIDE SEQUENCE</scope>
    <source>
        <strain evidence="1">UCBG92.1500</strain>
        <tissue evidence="1">Leaf</tissue>
    </source>
</reference>
<organism evidence="1 2">
    <name type="scientific">Escallonia rubra</name>
    <dbReference type="NCBI Taxonomy" id="112253"/>
    <lineage>
        <taxon>Eukaryota</taxon>
        <taxon>Viridiplantae</taxon>
        <taxon>Streptophyta</taxon>
        <taxon>Embryophyta</taxon>
        <taxon>Tracheophyta</taxon>
        <taxon>Spermatophyta</taxon>
        <taxon>Magnoliopsida</taxon>
        <taxon>eudicotyledons</taxon>
        <taxon>Gunneridae</taxon>
        <taxon>Pentapetalae</taxon>
        <taxon>asterids</taxon>
        <taxon>campanulids</taxon>
        <taxon>Escalloniales</taxon>
        <taxon>Escalloniaceae</taxon>
        <taxon>Escallonia</taxon>
    </lineage>
</organism>
<comment type="caution">
    <text evidence="1">The sequence shown here is derived from an EMBL/GenBank/DDBJ whole genome shotgun (WGS) entry which is preliminary data.</text>
</comment>
<dbReference type="EMBL" id="JAVXUO010002161">
    <property type="protein sequence ID" value="KAK2975745.1"/>
    <property type="molecule type" value="Genomic_DNA"/>
</dbReference>
<feature type="non-terminal residue" evidence="1">
    <location>
        <position position="62"/>
    </location>
</feature>
<dbReference type="Proteomes" id="UP001187471">
    <property type="component" value="Unassembled WGS sequence"/>
</dbReference>
<evidence type="ECO:0000313" key="1">
    <source>
        <dbReference type="EMBL" id="KAK2975745.1"/>
    </source>
</evidence>
<name>A0AA88RJN7_9ASTE</name>
<keyword evidence="2" id="KW-1185">Reference proteome</keyword>
<evidence type="ECO:0000313" key="2">
    <source>
        <dbReference type="Proteomes" id="UP001187471"/>
    </source>
</evidence>
<gene>
    <name evidence="1" type="ORF">RJ640_003507</name>
</gene>
<sequence length="62" mass="7131">MKMRIRGEIGQVALAIKQLTKNELVISDLYDEVMKIGGFDETFLATVFDYLVENEKQTKAFM</sequence>
<accession>A0AA88RJN7</accession>
<dbReference type="AlphaFoldDB" id="A0AA88RJN7"/>
<protein>
    <submittedName>
        <fullName evidence="1">Uncharacterized protein</fullName>
    </submittedName>
</protein>
<proteinExistence type="predicted"/>